<dbReference type="InterPro" id="IPR010037">
    <property type="entry name" value="FkbH_domain"/>
</dbReference>
<dbReference type="NCBIfam" id="TIGR01681">
    <property type="entry name" value="HAD-SF-IIIC"/>
    <property type="match status" value="1"/>
</dbReference>
<dbReference type="InterPro" id="IPR023214">
    <property type="entry name" value="HAD_sf"/>
</dbReference>
<dbReference type="Proteomes" id="UP000463883">
    <property type="component" value="Chromosome"/>
</dbReference>
<dbReference type="AlphaFoldDB" id="A0A6P1MDU0"/>
<dbReference type="SUPFAM" id="SSF56784">
    <property type="entry name" value="HAD-like"/>
    <property type="match status" value="1"/>
</dbReference>
<dbReference type="Gene3D" id="3.40.50.1000">
    <property type="entry name" value="HAD superfamily/HAD-like"/>
    <property type="match status" value="1"/>
</dbReference>
<dbReference type="InterPro" id="IPR036412">
    <property type="entry name" value="HAD-like_sf"/>
</dbReference>
<dbReference type="KEGG" id="amic:Ami3637_06400"/>
<dbReference type="InterPro" id="IPR036514">
    <property type="entry name" value="SGNH_hydro_sf"/>
</dbReference>
<dbReference type="Pfam" id="PF21211">
    <property type="entry name" value="FkbH_N"/>
    <property type="match status" value="1"/>
</dbReference>
<evidence type="ECO:0000313" key="2">
    <source>
        <dbReference type="EMBL" id="QHI72077.1"/>
    </source>
</evidence>
<protein>
    <submittedName>
        <fullName evidence="2">HAD-IIIC family phosphatase</fullName>
    </submittedName>
</protein>
<accession>A0A6P1MDU0</accession>
<gene>
    <name evidence="2" type="ORF">Ami3637_06400</name>
</gene>
<sequence>MKFAELRKNLKKDFSHCAKLRLAITADWSVQLLAQAIRGYGYERKMDIEIYEAAYDQMESELLNQDSDLYKFRPDYVLLFPCTEKFQEKFYKMAENDRVYAVENEIERIRNLSRSVRENSQAQIIICNYCEIDDGVYGNYAGNCVESLLYNLRKMNYKLCDVITKEKYSMIDINNLQSVIGRLNLVDNRLYYISKTVFSMEGLACIAEQICSVISSLFGKIKKCVVCDLDNTLWGGVVGDDGIENIQIGEFGIGKAFSDLQTWIKELSKRGIAVAICSKNDDSIAREVFEKHPDMILKLKDISVFTANWKDKATNIKNIQQVLNIGLDSMVFLDDNPFERELVRNILPEVTVPELPKDPTEYVSYLRSLNLFETVGISDADKIRTRQYQEEARRIELKNGVSSVEDYLQSLEMSADIKAFDKFTMPRVAQLTQRSNQFNLRTKRYFESELEKITMNSSYVTMSVSLKDKFGEYGIVGVAILERISDSVWFIDTFLMSCRVLKRTVEEFLFNEIVEKAKKDGIITIIGEYLPTKKNTLVCDLLGEFGFTKTEENNENSTTWLLDVEGYCTKKTFIKKG</sequence>
<name>A0A6P1MDU0_9FIRM</name>
<evidence type="ECO:0000259" key="1">
    <source>
        <dbReference type="Pfam" id="PF21211"/>
    </source>
</evidence>
<organism evidence="2 3">
    <name type="scientific">Aminipila terrae</name>
    <dbReference type="NCBI Taxonomy" id="2697030"/>
    <lineage>
        <taxon>Bacteria</taxon>
        <taxon>Bacillati</taxon>
        <taxon>Bacillota</taxon>
        <taxon>Clostridia</taxon>
        <taxon>Peptostreptococcales</taxon>
        <taxon>Anaerovoracaceae</taxon>
        <taxon>Aminipila</taxon>
    </lineage>
</organism>
<proteinExistence type="predicted"/>
<feature type="domain" description="BF1531-like N-terminal" evidence="1">
    <location>
        <begin position="21"/>
        <end position="214"/>
    </location>
</feature>
<dbReference type="EMBL" id="CP047591">
    <property type="protein sequence ID" value="QHI72077.1"/>
    <property type="molecule type" value="Genomic_DNA"/>
</dbReference>
<reference evidence="2 3" key="1">
    <citation type="submission" date="2020-01" db="EMBL/GenBank/DDBJ databases">
        <title>Genomic analysis of Aminipila sp. CBA3637.</title>
        <authorList>
            <person name="Kim Y.B."/>
            <person name="Roh S.W."/>
        </authorList>
    </citation>
    <scope>NUCLEOTIDE SEQUENCE [LARGE SCALE GENOMIC DNA]</scope>
    <source>
        <strain evidence="2 3">CBA3637</strain>
    </source>
</reference>
<dbReference type="RefSeq" id="WP_162361847.1">
    <property type="nucleotide sequence ID" value="NZ_CP047591.1"/>
</dbReference>
<evidence type="ECO:0000313" key="3">
    <source>
        <dbReference type="Proteomes" id="UP000463883"/>
    </source>
</evidence>
<keyword evidence="3" id="KW-1185">Reference proteome</keyword>
<dbReference type="InterPro" id="IPR049369">
    <property type="entry name" value="BF1531-like_N"/>
</dbReference>
<dbReference type="NCBIfam" id="TIGR01686">
    <property type="entry name" value="FkbH"/>
    <property type="match status" value="1"/>
</dbReference>
<dbReference type="InterPro" id="IPR010033">
    <property type="entry name" value="HAD_SF_ppase_IIIC"/>
</dbReference>
<dbReference type="Gene3D" id="3.40.50.1110">
    <property type="entry name" value="SGNH hydrolase"/>
    <property type="match status" value="1"/>
</dbReference>